<organism evidence="1 2">
    <name type="scientific">Moorena producens PAL-8-15-08-1</name>
    <dbReference type="NCBI Taxonomy" id="1458985"/>
    <lineage>
        <taxon>Bacteria</taxon>
        <taxon>Bacillati</taxon>
        <taxon>Cyanobacteriota</taxon>
        <taxon>Cyanophyceae</taxon>
        <taxon>Coleofasciculales</taxon>
        <taxon>Coleofasciculaceae</taxon>
        <taxon>Moorena</taxon>
    </lineage>
</organism>
<protein>
    <submittedName>
        <fullName evidence="1">Uncharacterized protein</fullName>
    </submittedName>
</protein>
<dbReference type="KEGG" id="mpro:BJP34_11460"/>
<gene>
    <name evidence="1" type="ORF">BJP34_11460</name>
</gene>
<evidence type="ECO:0000313" key="2">
    <source>
        <dbReference type="Proteomes" id="UP000177870"/>
    </source>
</evidence>
<sequence>MTPIELRQKGYYALVKELGQVDAIRFLQDVGWGFGDYTQERQQSLKNVTRSDFWQDIQEIRAKKDLENQ</sequence>
<name>A0A1D8TQS1_9CYAN</name>
<dbReference type="RefSeq" id="WP_070392463.1">
    <property type="nucleotide sequence ID" value="NZ_CP017599.1"/>
</dbReference>
<accession>A0A1D8TQS1</accession>
<dbReference type="EMBL" id="CP017599">
    <property type="protein sequence ID" value="AOW99989.1"/>
    <property type="molecule type" value="Genomic_DNA"/>
</dbReference>
<dbReference type="OrthoDB" id="123228at2"/>
<dbReference type="Proteomes" id="UP000177870">
    <property type="component" value="Chromosome"/>
</dbReference>
<dbReference type="AlphaFoldDB" id="A0A1D8TQS1"/>
<evidence type="ECO:0000313" key="1">
    <source>
        <dbReference type="EMBL" id="AOW99989.1"/>
    </source>
</evidence>
<reference evidence="2" key="1">
    <citation type="submission" date="2016-10" db="EMBL/GenBank/DDBJ databases">
        <title>Comparative genomics uncovers the prolific and rare metabolic potential of the cyanobacterial genus Moorea.</title>
        <authorList>
            <person name="Leao T."/>
            <person name="Castelao G."/>
            <person name="Korobeynikov A."/>
            <person name="Monroe E.A."/>
            <person name="Podell S."/>
            <person name="Glukhov E."/>
            <person name="Allen E."/>
            <person name="Gerwick W.H."/>
            <person name="Gerwick L."/>
        </authorList>
    </citation>
    <scope>NUCLEOTIDE SEQUENCE [LARGE SCALE GENOMIC DNA]</scope>
    <source>
        <strain evidence="2">PAL-8-15-08-1</strain>
    </source>
</reference>
<proteinExistence type="predicted"/>